<feature type="chain" id="PRO_5042172963" evidence="2">
    <location>
        <begin position="23"/>
        <end position="340"/>
    </location>
</feature>
<dbReference type="Gene3D" id="3.40.50.150">
    <property type="entry name" value="Vaccinia Virus protein VP39"/>
    <property type="match status" value="1"/>
</dbReference>
<evidence type="ECO:0000256" key="2">
    <source>
        <dbReference type="SAM" id="SignalP"/>
    </source>
</evidence>
<feature type="region of interest" description="Disordered" evidence="1">
    <location>
        <begin position="78"/>
        <end position="104"/>
    </location>
</feature>
<proteinExistence type="predicted"/>
<evidence type="ECO:0000256" key="1">
    <source>
        <dbReference type="SAM" id="MobiDB-lite"/>
    </source>
</evidence>
<keyword evidence="2" id="KW-0732">Signal</keyword>
<dbReference type="SUPFAM" id="SSF53335">
    <property type="entry name" value="S-adenosyl-L-methionine-dependent methyltransferases"/>
    <property type="match status" value="1"/>
</dbReference>
<dbReference type="AlphaFoldDB" id="A0AAD3D292"/>
<comment type="caution">
    <text evidence="3">The sequence shown here is derived from an EMBL/GenBank/DDBJ whole genome shotgun (WGS) entry which is preliminary data.</text>
</comment>
<sequence length="340" mass="38781">MSEKIFTCVVICFVLFASFALNQNKISRYLVREAATTIACSNTSKDTDSMTENKELLEDQKKLEAELSERIQQLESTLGNKDANDEISGEQDIPVSSSNNDTSISMSSFDEIAREIYESSNVQPQDIIKRKFNNDTLDPNKGNWTRRDGGLVDADRLLLGEYYYNASSVFEFGLGESTYIAAHVGVPRYTGVDSDATWVAQARSNVENMNVTHFNFHFADIGATRGWGNPIHPDLAKIKYNYQISTLLQSQEAYDIYMVDGRYRVPSACLSFLHALKYRKDDIHNVRVATHDNYRKAYHVVEEIAQVVEDTGCLRIYQLKDDVSENDLKLFYRKWMNSKM</sequence>
<reference evidence="3 4" key="1">
    <citation type="journal article" date="2021" name="Sci. Rep.">
        <title>The genome of the diatom Chaetoceros tenuissimus carries an ancient integrated fragment of an extant virus.</title>
        <authorList>
            <person name="Hongo Y."/>
            <person name="Kimura K."/>
            <person name="Takaki Y."/>
            <person name="Yoshida Y."/>
            <person name="Baba S."/>
            <person name="Kobayashi G."/>
            <person name="Nagasaki K."/>
            <person name="Hano T."/>
            <person name="Tomaru Y."/>
        </authorList>
    </citation>
    <scope>NUCLEOTIDE SEQUENCE [LARGE SCALE GENOMIC DNA]</scope>
    <source>
        <strain evidence="3 4">NIES-3715</strain>
    </source>
</reference>
<dbReference type="Proteomes" id="UP001054902">
    <property type="component" value="Unassembled WGS sequence"/>
</dbReference>
<evidence type="ECO:0000313" key="4">
    <source>
        <dbReference type="Proteomes" id="UP001054902"/>
    </source>
</evidence>
<evidence type="ECO:0000313" key="3">
    <source>
        <dbReference type="EMBL" id="GFH56379.1"/>
    </source>
</evidence>
<dbReference type="InterPro" id="IPR029063">
    <property type="entry name" value="SAM-dependent_MTases_sf"/>
</dbReference>
<accession>A0AAD3D292</accession>
<feature type="signal peptide" evidence="2">
    <location>
        <begin position="1"/>
        <end position="22"/>
    </location>
</feature>
<name>A0AAD3D292_9STRA</name>
<dbReference type="EMBL" id="BLLK01000051">
    <property type="protein sequence ID" value="GFH56379.1"/>
    <property type="molecule type" value="Genomic_DNA"/>
</dbReference>
<organism evidence="3 4">
    <name type="scientific">Chaetoceros tenuissimus</name>
    <dbReference type="NCBI Taxonomy" id="426638"/>
    <lineage>
        <taxon>Eukaryota</taxon>
        <taxon>Sar</taxon>
        <taxon>Stramenopiles</taxon>
        <taxon>Ochrophyta</taxon>
        <taxon>Bacillariophyta</taxon>
        <taxon>Coscinodiscophyceae</taxon>
        <taxon>Chaetocerotophycidae</taxon>
        <taxon>Chaetocerotales</taxon>
        <taxon>Chaetocerotaceae</taxon>
        <taxon>Chaetoceros</taxon>
    </lineage>
</organism>
<protein>
    <submittedName>
        <fullName evidence="3">Uncharacterized protein</fullName>
    </submittedName>
</protein>
<gene>
    <name evidence="3" type="ORF">CTEN210_12855</name>
</gene>
<keyword evidence="4" id="KW-1185">Reference proteome</keyword>